<gene>
    <name evidence="1" type="ORF">GCM10023315_30440</name>
</gene>
<protein>
    <recommendedName>
        <fullName evidence="3">Lipocalin-like domain-containing protein</fullName>
    </recommendedName>
</protein>
<sequence length="118" mass="13440">MLFGLTIGIYGQEKKCSDFKVGDFKYSNPEYSEWIINRTDSTQIETSTKTGIKIFSSVDWKSDCEYILTSYKVLNSDAKNIVGSIFHVEIIKTLADSYICISKNDAIDDMVLEMIKIK</sequence>
<dbReference type="Proteomes" id="UP001501692">
    <property type="component" value="Unassembled WGS sequence"/>
</dbReference>
<evidence type="ECO:0000313" key="1">
    <source>
        <dbReference type="EMBL" id="GAA4977338.1"/>
    </source>
</evidence>
<evidence type="ECO:0000313" key="2">
    <source>
        <dbReference type="Proteomes" id="UP001501692"/>
    </source>
</evidence>
<keyword evidence="2" id="KW-1185">Reference proteome</keyword>
<reference evidence="2" key="1">
    <citation type="journal article" date="2019" name="Int. J. Syst. Evol. Microbiol.">
        <title>The Global Catalogue of Microorganisms (GCM) 10K type strain sequencing project: providing services to taxonomists for standard genome sequencing and annotation.</title>
        <authorList>
            <consortium name="The Broad Institute Genomics Platform"/>
            <consortium name="The Broad Institute Genome Sequencing Center for Infectious Disease"/>
            <person name="Wu L."/>
            <person name="Ma J."/>
        </authorList>
    </citation>
    <scope>NUCLEOTIDE SEQUENCE [LARGE SCALE GENOMIC DNA]</scope>
    <source>
        <strain evidence="2">JCM 18287</strain>
    </source>
</reference>
<organism evidence="1 2">
    <name type="scientific">Algibacter aquimarinus</name>
    <dbReference type="NCBI Taxonomy" id="1136748"/>
    <lineage>
        <taxon>Bacteria</taxon>
        <taxon>Pseudomonadati</taxon>
        <taxon>Bacteroidota</taxon>
        <taxon>Flavobacteriia</taxon>
        <taxon>Flavobacteriales</taxon>
        <taxon>Flavobacteriaceae</taxon>
        <taxon>Algibacter</taxon>
    </lineage>
</organism>
<dbReference type="EMBL" id="BAABJK010000011">
    <property type="protein sequence ID" value="GAA4977338.1"/>
    <property type="molecule type" value="Genomic_DNA"/>
</dbReference>
<name>A0ABP9HSY0_9FLAO</name>
<evidence type="ECO:0008006" key="3">
    <source>
        <dbReference type="Google" id="ProtNLM"/>
    </source>
</evidence>
<accession>A0ABP9HSY0</accession>
<comment type="caution">
    <text evidence="1">The sequence shown here is derived from an EMBL/GenBank/DDBJ whole genome shotgun (WGS) entry which is preliminary data.</text>
</comment>
<proteinExistence type="predicted"/>